<proteinExistence type="predicted"/>
<dbReference type="AlphaFoldDB" id="A0A9P8QCB5"/>
<evidence type="ECO:0000256" key="1">
    <source>
        <dbReference type="SAM" id="SignalP"/>
    </source>
</evidence>
<evidence type="ECO:0000313" key="3">
    <source>
        <dbReference type="Proteomes" id="UP000774326"/>
    </source>
</evidence>
<evidence type="ECO:0008006" key="4">
    <source>
        <dbReference type="Google" id="ProtNLM"/>
    </source>
</evidence>
<keyword evidence="1" id="KW-0732">Signal</keyword>
<dbReference type="EMBL" id="JAEUBG010001033">
    <property type="protein sequence ID" value="KAH3687060.1"/>
    <property type="molecule type" value="Genomic_DNA"/>
</dbReference>
<feature type="chain" id="PRO_5040297027" description="Secreted protein" evidence="1">
    <location>
        <begin position="24"/>
        <end position="212"/>
    </location>
</feature>
<reference evidence="2" key="1">
    <citation type="journal article" date="2021" name="Open Biol.">
        <title>Shared evolutionary footprints suggest mitochondrial oxidative damage underlies multiple complex I losses in fungi.</title>
        <authorList>
            <person name="Schikora-Tamarit M.A."/>
            <person name="Marcet-Houben M."/>
            <person name="Nosek J."/>
            <person name="Gabaldon T."/>
        </authorList>
    </citation>
    <scope>NUCLEOTIDE SEQUENCE</scope>
    <source>
        <strain evidence="2">CBS2887</strain>
    </source>
</reference>
<evidence type="ECO:0000313" key="2">
    <source>
        <dbReference type="EMBL" id="KAH3687060.1"/>
    </source>
</evidence>
<organism evidence="2 3">
    <name type="scientific">Wickerhamomyces pijperi</name>
    <name type="common">Yeast</name>
    <name type="synonym">Pichia pijperi</name>
    <dbReference type="NCBI Taxonomy" id="599730"/>
    <lineage>
        <taxon>Eukaryota</taxon>
        <taxon>Fungi</taxon>
        <taxon>Dikarya</taxon>
        <taxon>Ascomycota</taxon>
        <taxon>Saccharomycotina</taxon>
        <taxon>Saccharomycetes</taxon>
        <taxon>Phaffomycetales</taxon>
        <taxon>Wickerhamomycetaceae</taxon>
        <taxon>Wickerhamomyces</taxon>
    </lineage>
</organism>
<feature type="signal peptide" evidence="1">
    <location>
        <begin position="1"/>
        <end position="23"/>
    </location>
</feature>
<gene>
    <name evidence="2" type="ORF">WICPIJ_001958</name>
</gene>
<name>A0A9P8QCB5_WICPI</name>
<keyword evidence="3" id="KW-1185">Reference proteome</keyword>
<comment type="caution">
    <text evidence="2">The sequence shown here is derived from an EMBL/GenBank/DDBJ whole genome shotgun (WGS) entry which is preliminary data.</text>
</comment>
<protein>
    <recommendedName>
        <fullName evidence="4">Secreted protein</fullName>
    </recommendedName>
</protein>
<accession>A0A9P8QCB5</accession>
<reference evidence="2" key="2">
    <citation type="submission" date="2021-01" db="EMBL/GenBank/DDBJ databases">
        <authorList>
            <person name="Schikora-Tamarit M.A."/>
        </authorList>
    </citation>
    <scope>NUCLEOTIDE SEQUENCE</scope>
    <source>
        <strain evidence="2">CBS2887</strain>
    </source>
</reference>
<dbReference type="Proteomes" id="UP000774326">
    <property type="component" value="Unassembled WGS sequence"/>
</dbReference>
<sequence length="212" mass="24072">MHPSLMKPSTYLSIILVLHAVCGFSYQFLSETSLLEFNTTLAKCNDITNTTFLAVFSFDEGYLAHYIGEPEDRSDAEDLMFECMENSGLWVHMVESLSDEAEVGSYYDRFIIDPNDPRVTDIPQDLPPSCVPTNMTLNKRLANVHFSFQQKLCGAEGACIFVTRWSGIRFNQACQTWSLSSNYNTYNNAGCCTSKSYQYWHHSCNKLQLSQS</sequence>